<evidence type="ECO:0000313" key="1">
    <source>
        <dbReference type="EMBL" id="PNU00672.1"/>
    </source>
</evidence>
<dbReference type="RefSeq" id="WP_103080701.1">
    <property type="nucleotide sequence ID" value="NZ_CP021850.1"/>
</dbReference>
<dbReference type="AlphaFoldDB" id="A0A2K2FIJ1"/>
<sequence>MIFIGIVLIIVAFVGILYDKKSSMDYMGRVDTKKRELEEVIKDAEMMLQEMNRFSEYLLDQMETKYSRLSSVNSIEKADEHVYDIENAEKERLYLRSEMNRTADKTQKSGISYEASSKVEAETRDELYPMGKGVPAKEVPAKNTDSAVKNVKYETVVTLSKEGLGISDIAKKLGVGKGEIELILELKNQSTHS</sequence>
<organism evidence="1 2">
    <name type="scientific">Clostridium thermosuccinogenes</name>
    <dbReference type="NCBI Taxonomy" id="84032"/>
    <lineage>
        <taxon>Bacteria</taxon>
        <taxon>Bacillati</taxon>
        <taxon>Bacillota</taxon>
        <taxon>Clostridia</taxon>
        <taxon>Eubacteriales</taxon>
        <taxon>Clostridiaceae</taxon>
        <taxon>Clostridium</taxon>
    </lineage>
</organism>
<accession>A0A2K2FIJ1</accession>
<protein>
    <submittedName>
        <fullName evidence="1">Uncharacterized protein</fullName>
    </submittedName>
</protein>
<evidence type="ECO:0000313" key="2">
    <source>
        <dbReference type="Proteomes" id="UP000236151"/>
    </source>
</evidence>
<keyword evidence="2" id="KW-1185">Reference proteome</keyword>
<dbReference type="EMBL" id="NIOJ01000008">
    <property type="protein sequence ID" value="PNU00672.1"/>
    <property type="molecule type" value="Genomic_DNA"/>
</dbReference>
<proteinExistence type="predicted"/>
<name>A0A2K2FIJ1_9CLOT</name>
<dbReference type="Pfam" id="PF19610">
    <property type="entry name" value="DUF6115"/>
    <property type="match status" value="1"/>
</dbReference>
<reference evidence="1 2" key="1">
    <citation type="submission" date="2017-06" db="EMBL/GenBank/DDBJ databases">
        <title>Investigating the central metabolism of Clostridium thermosuccinogenes.</title>
        <authorList>
            <person name="Koendjbiharie J.G."/>
            <person name="van Kranenburg R."/>
        </authorList>
    </citation>
    <scope>NUCLEOTIDE SEQUENCE [LARGE SCALE GENOMIC DNA]</scope>
    <source>
        <strain evidence="1 2">DSM 5806</strain>
    </source>
</reference>
<dbReference type="InterPro" id="IPR046118">
    <property type="entry name" value="DUF6115"/>
</dbReference>
<comment type="caution">
    <text evidence="1">The sequence shown here is derived from an EMBL/GenBank/DDBJ whole genome shotgun (WGS) entry which is preliminary data.</text>
</comment>
<dbReference type="Proteomes" id="UP000236151">
    <property type="component" value="Unassembled WGS sequence"/>
</dbReference>
<gene>
    <name evidence="1" type="ORF">CDQ84_05355</name>
</gene>